<dbReference type="Proteomes" id="UP000230750">
    <property type="component" value="Unassembled WGS sequence"/>
</dbReference>
<dbReference type="OrthoDB" id="2126027at2759"/>
<proteinExistence type="predicted"/>
<evidence type="ECO:0000313" key="3">
    <source>
        <dbReference type="Proteomes" id="UP000230750"/>
    </source>
</evidence>
<reference evidence="2 3" key="1">
    <citation type="journal article" date="2017" name="PLoS Biol.">
        <title>The sea cucumber genome provides insights into morphological evolution and visceral regeneration.</title>
        <authorList>
            <person name="Zhang X."/>
            <person name="Sun L."/>
            <person name="Yuan J."/>
            <person name="Sun Y."/>
            <person name="Gao Y."/>
            <person name="Zhang L."/>
            <person name="Li S."/>
            <person name="Dai H."/>
            <person name="Hamel J.F."/>
            <person name="Liu C."/>
            <person name="Yu Y."/>
            <person name="Liu S."/>
            <person name="Lin W."/>
            <person name="Guo K."/>
            <person name="Jin S."/>
            <person name="Xu P."/>
            <person name="Storey K.B."/>
            <person name="Huan P."/>
            <person name="Zhang T."/>
            <person name="Zhou Y."/>
            <person name="Zhang J."/>
            <person name="Lin C."/>
            <person name="Li X."/>
            <person name="Xing L."/>
            <person name="Huo D."/>
            <person name="Sun M."/>
            <person name="Wang L."/>
            <person name="Mercier A."/>
            <person name="Li F."/>
            <person name="Yang H."/>
            <person name="Xiang J."/>
        </authorList>
    </citation>
    <scope>NUCLEOTIDE SEQUENCE [LARGE SCALE GENOMIC DNA]</scope>
    <source>
        <strain evidence="2">Shaxun</strain>
        <tissue evidence="2">Muscle</tissue>
    </source>
</reference>
<comment type="caution">
    <text evidence="2">The sequence shown here is derived from an EMBL/GenBank/DDBJ whole genome shotgun (WGS) entry which is preliminary data.</text>
</comment>
<feature type="compositionally biased region" description="Acidic residues" evidence="1">
    <location>
        <begin position="160"/>
        <end position="171"/>
    </location>
</feature>
<protein>
    <recommendedName>
        <fullName evidence="4">Ciliary-associated calcium-binding coiled-coil protein 1</fullName>
    </recommendedName>
</protein>
<accession>A0A2G8KWN1</accession>
<dbReference type="InterPro" id="IPR032727">
    <property type="entry name" value="CLAMP"/>
</dbReference>
<keyword evidence="3" id="KW-1185">Reference proteome</keyword>
<dbReference type="AlphaFoldDB" id="A0A2G8KWN1"/>
<gene>
    <name evidence="2" type="ORF">BSL78_10729</name>
</gene>
<dbReference type="Pfam" id="PF14769">
    <property type="entry name" value="CLAMP"/>
    <property type="match status" value="1"/>
</dbReference>
<sequence length="246" mass="27800">MQELIPLTAEELQKKLAVILDLSDHETILQDAAVLDFYVSGFWWGKEQGWNEQQISGLVTVHHILIENIKANKLSLQENLTELKKMLVGIGTKDEQNGGLDFLDVTMATSLVKFLSSTFFQHYRLYEFLFSDEALPEDIYRRHVAPPSAESRASLITTGEDLEDATEEAIETESKTGEPAVEDANDAEEEVGDILAGVTAEEVQTVFDRVSRELFSSLQNHVALKLKERESEIISRINKIHRILDR</sequence>
<feature type="region of interest" description="Disordered" evidence="1">
    <location>
        <begin position="150"/>
        <end position="184"/>
    </location>
</feature>
<evidence type="ECO:0000313" key="2">
    <source>
        <dbReference type="EMBL" id="PIK52417.1"/>
    </source>
</evidence>
<evidence type="ECO:0000256" key="1">
    <source>
        <dbReference type="SAM" id="MobiDB-lite"/>
    </source>
</evidence>
<dbReference type="EMBL" id="MRZV01000330">
    <property type="protein sequence ID" value="PIK52417.1"/>
    <property type="molecule type" value="Genomic_DNA"/>
</dbReference>
<organism evidence="2 3">
    <name type="scientific">Stichopus japonicus</name>
    <name type="common">Sea cucumber</name>
    <dbReference type="NCBI Taxonomy" id="307972"/>
    <lineage>
        <taxon>Eukaryota</taxon>
        <taxon>Metazoa</taxon>
        <taxon>Echinodermata</taxon>
        <taxon>Eleutherozoa</taxon>
        <taxon>Echinozoa</taxon>
        <taxon>Holothuroidea</taxon>
        <taxon>Aspidochirotacea</taxon>
        <taxon>Aspidochirotida</taxon>
        <taxon>Stichopodidae</taxon>
        <taxon>Apostichopus</taxon>
    </lineage>
</organism>
<dbReference type="PANTHER" id="PTHR28457">
    <property type="entry name" value="COILED-COIL DOMAIN-CONTAINING PROTEIN 189"/>
    <property type="match status" value="1"/>
</dbReference>
<dbReference type="PANTHER" id="PTHR28457:SF3">
    <property type="entry name" value="CILIARY-ASSOCIATED CALCIUM-BINDING COILED-COIL PROTEIN 1"/>
    <property type="match status" value="1"/>
</dbReference>
<evidence type="ECO:0008006" key="4">
    <source>
        <dbReference type="Google" id="ProtNLM"/>
    </source>
</evidence>
<name>A0A2G8KWN1_STIJA</name>